<dbReference type="AlphaFoldDB" id="A0A7J6NRV5"/>
<name>A0A7J6NRV5_PEROL</name>
<reference evidence="1 2" key="1">
    <citation type="submission" date="2020-04" db="EMBL/GenBank/DDBJ databases">
        <title>Perkinsus olseni comparative genomics.</title>
        <authorList>
            <person name="Bogema D.R."/>
        </authorList>
    </citation>
    <scope>NUCLEOTIDE SEQUENCE [LARGE SCALE GENOMIC DNA]</scope>
    <source>
        <strain evidence="1">00978-12</strain>
    </source>
</reference>
<sequence length="266" mass="29549">MPDEGACVPLPEGFHFTSSGSYTSTQPAMAVFNSILWQVVVLGVAYPSMAVVCNSARPEWYYCAENDWTLLNKLFFSPNGNGNCGSMRAFLYDLAGRQMTFYSPYRMDDAGFVSFGDGRPGKSINDTHTFPYMHADYTLQYNTEANSITMSNSTGQIFRYTPQACQWGSRLGVPKASLAETKGRLSPAVPLPAEGLKNTPCWHWVTIWAAFDVTSESVNITGPYTSFHFTFVRLNDSMLKVEPHHSEESATLLYGYKALPYTCPPP</sequence>
<dbReference type="OrthoDB" id="446112at2759"/>
<gene>
    <name evidence="1" type="ORF">FOZ60_005455</name>
</gene>
<protein>
    <submittedName>
        <fullName evidence="1">Uncharacterized protein</fullName>
    </submittedName>
</protein>
<dbReference type="EMBL" id="JABANP010000228">
    <property type="protein sequence ID" value="KAF4686257.1"/>
    <property type="molecule type" value="Genomic_DNA"/>
</dbReference>
<proteinExistence type="predicted"/>
<organism evidence="1 2">
    <name type="scientific">Perkinsus olseni</name>
    <name type="common">Perkinsus atlanticus</name>
    <dbReference type="NCBI Taxonomy" id="32597"/>
    <lineage>
        <taxon>Eukaryota</taxon>
        <taxon>Sar</taxon>
        <taxon>Alveolata</taxon>
        <taxon>Perkinsozoa</taxon>
        <taxon>Perkinsea</taxon>
        <taxon>Perkinsida</taxon>
        <taxon>Perkinsidae</taxon>
        <taxon>Perkinsus</taxon>
    </lineage>
</organism>
<accession>A0A7J6NRV5</accession>
<evidence type="ECO:0000313" key="1">
    <source>
        <dbReference type="EMBL" id="KAF4686257.1"/>
    </source>
</evidence>
<evidence type="ECO:0000313" key="2">
    <source>
        <dbReference type="Proteomes" id="UP000541610"/>
    </source>
</evidence>
<comment type="caution">
    <text evidence="1">The sequence shown here is derived from an EMBL/GenBank/DDBJ whole genome shotgun (WGS) entry which is preliminary data.</text>
</comment>
<dbReference type="Proteomes" id="UP000541610">
    <property type="component" value="Unassembled WGS sequence"/>
</dbReference>